<dbReference type="SUPFAM" id="SSF103473">
    <property type="entry name" value="MFS general substrate transporter"/>
    <property type="match status" value="1"/>
</dbReference>
<evidence type="ECO:0000256" key="6">
    <source>
        <dbReference type="SAM" id="Phobius"/>
    </source>
</evidence>
<dbReference type="AlphaFoldDB" id="C2E3C0"/>
<feature type="transmembrane region" description="Helical" evidence="6">
    <location>
        <begin position="167"/>
        <end position="191"/>
    </location>
</feature>
<evidence type="ECO:0000256" key="2">
    <source>
        <dbReference type="ARBA" id="ARBA00022448"/>
    </source>
</evidence>
<dbReference type="HOGENOM" id="CLU_000960_28_0_9"/>
<dbReference type="EMBL" id="ACGR01000023">
    <property type="protein sequence ID" value="EEJ60581.1"/>
    <property type="molecule type" value="Genomic_DNA"/>
</dbReference>
<dbReference type="Proteomes" id="UP000003491">
    <property type="component" value="Unassembled WGS sequence"/>
</dbReference>
<dbReference type="PANTHER" id="PTHR42718:SF24">
    <property type="entry name" value="MAJOR FACILITATOR SUPERFAMILY (MFS) PROFILE DOMAIN-CONTAINING PROTEIN"/>
    <property type="match status" value="1"/>
</dbReference>
<evidence type="ECO:0000313" key="9">
    <source>
        <dbReference type="Proteomes" id="UP000003491"/>
    </source>
</evidence>
<dbReference type="PRINTS" id="PR01036">
    <property type="entry name" value="TCRTETB"/>
</dbReference>
<comment type="subcellular location">
    <subcellularLocation>
        <location evidence="1">Cell membrane</location>
        <topology evidence="1">Multi-pass membrane protein</topology>
    </subcellularLocation>
</comment>
<feature type="transmembrane region" description="Helical" evidence="6">
    <location>
        <begin position="79"/>
        <end position="102"/>
    </location>
</feature>
<feature type="transmembrane region" description="Helical" evidence="6">
    <location>
        <begin position="51"/>
        <end position="72"/>
    </location>
</feature>
<comment type="caution">
    <text evidence="8">The sequence shown here is derived from an EMBL/GenBank/DDBJ whole genome shotgun (WGS) entry which is preliminary data.</text>
</comment>
<keyword evidence="4 6" id="KW-1133">Transmembrane helix</keyword>
<feature type="transmembrane region" description="Helical" evidence="6">
    <location>
        <begin position="136"/>
        <end position="155"/>
    </location>
</feature>
<evidence type="ECO:0000256" key="3">
    <source>
        <dbReference type="ARBA" id="ARBA00022692"/>
    </source>
</evidence>
<accession>C2E3C0</accession>
<proteinExistence type="predicted"/>
<feature type="transmembrane region" description="Helical" evidence="6">
    <location>
        <begin position="108"/>
        <end position="129"/>
    </location>
</feature>
<organism evidence="8 9">
    <name type="scientific">Lactobacillus johnsonii ATCC 33200</name>
    <dbReference type="NCBI Taxonomy" id="525330"/>
    <lineage>
        <taxon>Bacteria</taxon>
        <taxon>Bacillati</taxon>
        <taxon>Bacillota</taxon>
        <taxon>Bacilli</taxon>
        <taxon>Lactobacillales</taxon>
        <taxon>Lactobacillaceae</taxon>
        <taxon>Lactobacillus</taxon>
    </lineage>
</organism>
<gene>
    <name evidence="8" type="ORF">HMPREF0528_0244</name>
</gene>
<dbReference type="PANTHER" id="PTHR42718">
    <property type="entry name" value="MAJOR FACILITATOR SUPERFAMILY MULTIDRUG TRANSPORTER MFSC"/>
    <property type="match status" value="1"/>
</dbReference>
<dbReference type="Pfam" id="PF07690">
    <property type="entry name" value="MFS_1"/>
    <property type="match status" value="1"/>
</dbReference>
<evidence type="ECO:0000259" key="7">
    <source>
        <dbReference type="PROSITE" id="PS50850"/>
    </source>
</evidence>
<dbReference type="InterPro" id="IPR020846">
    <property type="entry name" value="MFS_dom"/>
</dbReference>
<dbReference type="Gene3D" id="1.20.1250.20">
    <property type="entry name" value="MFS general substrate transporter like domains"/>
    <property type="match status" value="1"/>
</dbReference>
<dbReference type="GO" id="GO:0022857">
    <property type="term" value="F:transmembrane transporter activity"/>
    <property type="evidence" value="ECO:0007669"/>
    <property type="project" value="InterPro"/>
</dbReference>
<evidence type="ECO:0000256" key="1">
    <source>
        <dbReference type="ARBA" id="ARBA00004651"/>
    </source>
</evidence>
<dbReference type="PROSITE" id="PS50850">
    <property type="entry name" value="MFS"/>
    <property type="match status" value="1"/>
</dbReference>
<feature type="domain" description="Major facilitator superfamily (MFS) profile" evidence="7">
    <location>
        <begin position="13"/>
        <end position="264"/>
    </location>
</feature>
<name>C2E3C0_LACJH</name>
<reference evidence="8 9" key="1">
    <citation type="submission" date="2009-01" db="EMBL/GenBank/DDBJ databases">
        <authorList>
            <person name="Qin X."/>
            <person name="Bachman B."/>
            <person name="Battles P."/>
            <person name="Bell A."/>
            <person name="Bess C."/>
            <person name="Bickham C."/>
            <person name="Chaboub L."/>
            <person name="Chen D."/>
            <person name="Coyle M."/>
            <person name="Deiros D.R."/>
            <person name="Dinh H."/>
            <person name="Forbes L."/>
            <person name="Fowler G."/>
            <person name="Francisco L."/>
            <person name="Fu Q."/>
            <person name="Gubbala S."/>
            <person name="Hale W."/>
            <person name="Han Y."/>
            <person name="Hemphill L."/>
            <person name="Highlander S.K."/>
            <person name="Hirani K."/>
            <person name="Hogues M."/>
            <person name="Jackson L."/>
            <person name="Jakkamsetti A."/>
            <person name="Javaid M."/>
            <person name="Jiang H."/>
            <person name="Korchina V."/>
            <person name="Kovar C."/>
            <person name="Lara F."/>
            <person name="Lee S."/>
            <person name="Mata R."/>
            <person name="Mathew T."/>
            <person name="Moen C."/>
            <person name="Morales K."/>
            <person name="Munidasa M."/>
            <person name="Nazareth L."/>
            <person name="Ngo R."/>
            <person name="Nguyen L."/>
            <person name="Okwuonu G."/>
            <person name="Ongeri F."/>
            <person name="Patil S."/>
            <person name="Petrosino J."/>
            <person name="Pham C."/>
            <person name="Pham P."/>
            <person name="Pu L.-L."/>
            <person name="Puazo M."/>
            <person name="Raj R."/>
            <person name="Reid J."/>
            <person name="Rouhana J."/>
            <person name="Saada N."/>
            <person name="Shang Y."/>
            <person name="Simmons D."/>
            <person name="Thornton R."/>
            <person name="Warren J."/>
            <person name="Weissenberger G."/>
            <person name="Zhang J."/>
            <person name="Zhang L."/>
            <person name="Zhou C."/>
            <person name="Zhu D."/>
            <person name="Muzny D."/>
            <person name="Worley K."/>
            <person name="Gibbs R."/>
        </authorList>
    </citation>
    <scope>NUCLEOTIDE SEQUENCE [LARGE SCALE GENOMIC DNA]</scope>
    <source>
        <strain evidence="8 9">ATCC 33200</strain>
    </source>
</reference>
<keyword evidence="2" id="KW-0813">Transport</keyword>
<feature type="transmembrane region" description="Helical" evidence="6">
    <location>
        <begin position="203"/>
        <end position="221"/>
    </location>
</feature>
<dbReference type="InterPro" id="IPR036259">
    <property type="entry name" value="MFS_trans_sf"/>
</dbReference>
<sequence length="264" mass="29011">MAIKNNRSKVNLMMATLLLGSFITTLAETLMNNGLPMIMEETHVSQMSAQWLNTGYMLVAGMIMPLAAFFMHRFPLKRLFTMTMGIFLIGTLISTFAPNFTFLLLGRLVQAIAVGINMPLVTNVLTIIIPAKNRGLAIGIAGIIINLGLAIGPTLSGVILEFYDWRMLFIVLLPFTILTLICTQFFVENLLEPKKISADFQSVLYAIVGLGSLLYSLGRLGESDSNGIYTALFALVGIAFIMIFIKRQFKIGKPLLLYGTGSNN</sequence>
<evidence type="ECO:0000256" key="4">
    <source>
        <dbReference type="ARBA" id="ARBA00022989"/>
    </source>
</evidence>
<dbReference type="GO" id="GO:0005886">
    <property type="term" value="C:plasma membrane"/>
    <property type="evidence" value="ECO:0007669"/>
    <property type="project" value="UniProtKB-SubCell"/>
</dbReference>
<dbReference type="InterPro" id="IPR011701">
    <property type="entry name" value="MFS"/>
</dbReference>
<evidence type="ECO:0000256" key="5">
    <source>
        <dbReference type="ARBA" id="ARBA00023136"/>
    </source>
</evidence>
<keyword evidence="3 6" id="KW-0812">Transmembrane</keyword>
<feature type="transmembrane region" description="Helical" evidence="6">
    <location>
        <begin position="227"/>
        <end position="245"/>
    </location>
</feature>
<protein>
    <submittedName>
        <fullName evidence="8">Transporter, major facilitator family protein</fullName>
    </submittedName>
</protein>
<keyword evidence="5 6" id="KW-0472">Membrane</keyword>
<evidence type="ECO:0000313" key="8">
    <source>
        <dbReference type="EMBL" id="EEJ60581.1"/>
    </source>
</evidence>